<feature type="domain" description="Beta-lactamase-related" evidence="3">
    <location>
        <begin position="62"/>
        <end position="374"/>
    </location>
</feature>
<accession>A0ABX9T1K2</accession>
<sequence length="673" mass="73416">MIVLGAAIYMVAAQAGPLAATAPDRESGTIVPPNAELATRRARTLDKKDVDAWLDGLMPYALHRGDIAGAVVVVVKDGQPLTARGFGYADVANRKPVEPARTLFRPGSISKLMTWTAVMQLVEQGKLDLDADVNRYLDFRIPPYQGKPLTLRNLMHHTTGFDDSARKLIQIGEVTPEPLGQVLREALPKRILPPGDISAYSNYGVGLAGYIVERASRMPFEDYVERHIFAPLDMDRSTFRYPLPAQLRPDMSKGYALGSGAALPYEVVQLTPAGSMATTGTDIGKFMIGYLSRSGALIKPASAALMYDTTNDMLPRGNRMALGFFAEDRNGHRVRSHAGDTMLFHSHVWLFIDDDVGVFLSLNSAGKDDAAAAIRTMFLKEFADRYFPGDIAASYRKPLPEQARSDARLMAGQYWTSWRSDTSFLRIYSLFDQITVTATDGGIGLTPDREPGWRPARVDRDRTATVACQRYGQSTRSARRRWEGGTFRDPALRQLRACAVVSLGPVADPGGAAGAAGYHPCRSELVAATDHLPLAGLQGRCVGRARLGASRDASNRSRCPAGYGQLVLRHDRGAGRPVGAQRRDGRAADRAAGDHRNRDVRSCRSRRLGFRVRLGGERLAWPVRFTAAAGRRGDNPLHLRRVPLGPRQSALLTSAFSAHNGVLAAQLAAMFGR</sequence>
<evidence type="ECO:0000256" key="2">
    <source>
        <dbReference type="SAM" id="SignalP"/>
    </source>
</evidence>
<evidence type="ECO:0000256" key="1">
    <source>
        <dbReference type="SAM" id="MobiDB-lite"/>
    </source>
</evidence>
<dbReference type="PANTHER" id="PTHR46825">
    <property type="entry name" value="D-ALANYL-D-ALANINE-CARBOXYPEPTIDASE/ENDOPEPTIDASE AMPH"/>
    <property type="match status" value="1"/>
</dbReference>
<dbReference type="EMBL" id="RBWX01000007">
    <property type="protein sequence ID" value="RKS91221.1"/>
    <property type="molecule type" value="Genomic_DNA"/>
</dbReference>
<feature type="compositionally biased region" description="Basic and acidic residues" evidence="1">
    <location>
        <begin position="581"/>
        <end position="598"/>
    </location>
</feature>
<organism evidence="4 5">
    <name type="scientific">Sphingosinicella microcystinivorans</name>
    <dbReference type="NCBI Taxonomy" id="335406"/>
    <lineage>
        <taxon>Bacteria</taxon>
        <taxon>Pseudomonadati</taxon>
        <taxon>Pseudomonadota</taxon>
        <taxon>Alphaproteobacteria</taxon>
        <taxon>Sphingomonadales</taxon>
        <taxon>Sphingosinicellaceae</taxon>
        <taxon>Sphingosinicella</taxon>
    </lineage>
</organism>
<dbReference type="Gene3D" id="3.40.710.10">
    <property type="entry name" value="DD-peptidase/beta-lactamase superfamily"/>
    <property type="match status" value="1"/>
</dbReference>
<dbReference type="Pfam" id="PF00144">
    <property type="entry name" value="Beta-lactamase"/>
    <property type="match status" value="1"/>
</dbReference>
<evidence type="ECO:0000259" key="3">
    <source>
        <dbReference type="Pfam" id="PF00144"/>
    </source>
</evidence>
<dbReference type="PANTHER" id="PTHR46825:SF9">
    <property type="entry name" value="BETA-LACTAMASE-RELATED DOMAIN-CONTAINING PROTEIN"/>
    <property type="match status" value="1"/>
</dbReference>
<dbReference type="InterPro" id="IPR012338">
    <property type="entry name" value="Beta-lactam/transpept-like"/>
</dbReference>
<proteinExistence type="predicted"/>
<keyword evidence="2" id="KW-0732">Signal</keyword>
<evidence type="ECO:0000313" key="4">
    <source>
        <dbReference type="EMBL" id="RKS91221.1"/>
    </source>
</evidence>
<feature type="region of interest" description="Disordered" evidence="1">
    <location>
        <begin position="571"/>
        <end position="598"/>
    </location>
</feature>
<feature type="chain" id="PRO_5045148590" evidence="2">
    <location>
        <begin position="16"/>
        <end position="673"/>
    </location>
</feature>
<name>A0ABX9T1K2_SPHMI</name>
<gene>
    <name evidence="4" type="ORF">DFR51_0777</name>
</gene>
<keyword evidence="5" id="KW-1185">Reference proteome</keyword>
<evidence type="ECO:0000313" key="5">
    <source>
        <dbReference type="Proteomes" id="UP000276029"/>
    </source>
</evidence>
<reference evidence="4 5" key="1">
    <citation type="submission" date="2018-10" db="EMBL/GenBank/DDBJ databases">
        <title>Genomic Encyclopedia of Type Strains, Phase IV (KMG-IV): sequencing the most valuable type-strain genomes for metagenomic binning, comparative biology and taxonomic classification.</title>
        <authorList>
            <person name="Goeker M."/>
        </authorList>
    </citation>
    <scope>NUCLEOTIDE SEQUENCE [LARGE SCALE GENOMIC DNA]</scope>
    <source>
        <strain evidence="4 5">DSM 19791</strain>
    </source>
</reference>
<dbReference type="SUPFAM" id="SSF56601">
    <property type="entry name" value="beta-lactamase/transpeptidase-like"/>
    <property type="match status" value="1"/>
</dbReference>
<protein>
    <submittedName>
        <fullName evidence="4">CubicO group peptidase (Beta-lactamase class C family)</fullName>
    </submittedName>
</protein>
<comment type="caution">
    <text evidence="4">The sequence shown here is derived from an EMBL/GenBank/DDBJ whole genome shotgun (WGS) entry which is preliminary data.</text>
</comment>
<dbReference type="InterPro" id="IPR050491">
    <property type="entry name" value="AmpC-like"/>
</dbReference>
<feature type="signal peptide" evidence="2">
    <location>
        <begin position="1"/>
        <end position="15"/>
    </location>
</feature>
<dbReference type="Proteomes" id="UP000276029">
    <property type="component" value="Unassembled WGS sequence"/>
</dbReference>
<dbReference type="InterPro" id="IPR001466">
    <property type="entry name" value="Beta-lactam-related"/>
</dbReference>